<keyword evidence="1" id="KW-1133">Transmembrane helix</keyword>
<keyword evidence="1" id="KW-0472">Membrane</keyword>
<dbReference type="WBParaSite" id="Hba_03490">
    <property type="protein sequence ID" value="Hba_03490"/>
    <property type="gene ID" value="Hba_03490"/>
</dbReference>
<accession>A0A1I7WEU2</accession>
<protein>
    <submittedName>
        <fullName evidence="3">7TM_GPCR_Srx domain-containing protein</fullName>
    </submittedName>
</protein>
<dbReference type="AlphaFoldDB" id="A0A1I7WEU2"/>
<proteinExistence type="predicted"/>
<name>A0A1I7WEU2_HETBA</name>
<keyword evidence="2" id="KW-1185">Reference proteome</keyword>
<reference evidence="3" key="1">
    <citation type="submission" date="2016-11" db="UniProtKB">
        <authorList>
            <consortium name="WormBaseParasite"/>
        </authorList>
    </citation>
    <scope>IDENTIFICATION</scope>
</reference>
<evidence type="ECO:0000313" key="3">
    <source>
        <dbReference type="WBParaSite" id="Hba_03490"/>
    </source>
</evidence>
<organism evidence="2 3">
    <name type="scientific">Heterorhabditis bacteriophora</name>
    <name type="common">Entomopathogenic nematode worm</name>
    <dbReference type="NCBI Taxonomy" id="37862"/>
    <lineage>
        <taxon>Eukaryota</taxon>
        <taxon>Metazoa</taxon>
        <taxon>Ecdysozoa</taxon>
        <taxon>Nematoda</taxon>
        <taxon>Chromadorea</taxon>
        <taxon>Rhabditida</taxon>
        <taxon>Rhabditina</taxon>
        <taxon>Rhabditomorpha</taxon>
        <taxon>Strongyloidea</taxon>
        <taxon>Heterorhabditidae</taxon>
        <taxon>Heterorhabditis</taxon>
    </lineage>
</organism>
<evidence type="ECO:0000256" key="1">
    <source>
        <dbReference type="SAM" id="Phobius"/>
    </source>
</evidence>
<feature type="transmembrane region" description="Helical" evidence="1">
    <location>
        <begin position="70"/>
        <end position="90"/>
    </location>
</feature>
<evidence type="ECO:0000313" key="2">
    <source>
        <dbReference type="Proteomes" id="UP000095283"/>
    </source>
</evidence>
<dbReference type="Proteomes" id="UP000095283">
    <property type="component" value="Unplaced"/>
</dbReference>
<keyword evidence="1" id="KW-0812">Transmembrane</keyword>
<sequence>MFEIRFIFMRLIILTRFKSSFCLINGSNFLLSFVFDLNSIQFQIFFSVLSHVITLKISNFDSIFLSKSSAFCVLVSLNHYLFTVLTTNVYNIRCFSHFFQNLI</sequence>
<feature type="transmembrane region" description="Helical" evidence="1">
    <location>
        <begin position="12"/>
        <end position="34"/>
    </location>
</feature>